<gene>
    <name evidence="3" type="primary">LOC104701147</name>
</gene>
<evidence type="ECO:0000313" key="3">
    <source>
        <dbReference type="RefSeq" id="XP_010415088.1"/>
    </source>
</evidence>
<evidence type="ECO:0000256" key="1">
    <source>
        <dbReference type="SAM" id="MobiDB-lite"/>
    </source>
</evidence>
<keyword evidence="2" id="KW-1185">Reference proteome</keyword>
<name>A0ABM0SRI2_CAMSA</name>
<protein>
    <submittedName>
        <fullName evidence="3">Uncharacterized protein LOC104701147</fullName>
    </submittedName>
</protein>
<dbReference type="GeneID" id="104701147"/>
<dbReference type="RefSeq" id="XP_010415088.1">
    <property type="nucleotide sequence ID" value="XM_010416786.2"/>
</dbReference>
<organism evidence="2 3">
    <name type="scientific">Camelina sativa</name>
    <name type="common">False flax</name>
    <name type="synonym">Myagrum sativum</name>
    <dbReference type="NCBI Taxonomy" id="90675"/>
    <lineage>
        <taxon>Eukaryota</taxon>
        <taxon>Viridiplantae</taxon>
        <taxon>Streptophyta</taxon>
        <taxon>Embryophyta</taxon>
        <taxon>Tracheophyta</taxon>
        <taxon>Spermatophyta</taxon>
        <taxon>Magnoliopsida</taxon>
        <taxon>eudicotyledons</taxon>
        <taxon>Gunneridae</taxon>
        <taxon>Pentapetalae</taxon>
        <taxon>rosids</taxon>
        <taxon>malvids</taxon>
        <taxon>Brassicales</taxon>
        <taxon>Brassicaceae</taxon>
        <taxon>Camelineae</taxon>
        <taxon>Camelina</taxon>
    </lineage>
</organism>
<sequence length="112" mass="12175">MRVNYASSIYDITRLAMTNNTTKKKMSFTSLKIAALVLPLLLVLFILSSQVEVVESTGRKLAFWGKPIVWTPPSNSCGASPAAAIESSKWTTGRPCRRSHPPGTNIPVSQSP</sequence>
<proteinExistence type="predicted"/>
<accession>A0ABM0SRI2</accession>
<dbReference type="Proteomes" id="UP000694864">
    <property type="component" value="Chromosome 7"/>
</dbReference>
<evidence type="ECO:0000313" key="2">
    <source>
        <dbReference type="Proteomes" id="UP000694864"/>
    </source>
</evidence>
<feature type="region of interest" description="Disordered" evidence="1">
    <location>
        <begin position="88"/>
        <end position="112"/>
    </location>
</feature>
<reference evidence="3" key="2">
    <citation type="submission" date="2025-08" db="UniProtKB">
        <authorList>
            <consortium name="RefSeq"/>
        </authorList>
    </citation>
    <scope>IDENTIFICATION</scope>
    <source>
        <tissue evidence="3">Leaf</tissue>
    </source>
</reference>
<reference evidence="2" key="1">
    <citation type="journal article" date="2014" name="Nat. Commun.">
        <title>The emerging biofuel crop Camelina sativa retains a highly undifferentiated hexaploid genome structure.</title>
        <authorList>
            <person name="Kagale S."/>
            <person name="Koh C."/>
            <person name="Nixon J."/>
            <person name="Bollina V."/>
            <person name="Clarke W.E."/>
            <person name="Tuteja R."/>
            <person name="Spillane C."/>
            <person name="Robinson S.J."/>
            <person name="Links M.G."/>
            <person name="Clarke C."/>
            <person name="Higgins E.E."/>
            <person name="Huebert T."/>
            <person name="Sharpe A.G."/>
            <person name="Parkin I.A."/>
        </authorList>
    </citation>
    <scope>NUCLEOTIDE SEQUENCE [LARGE SCALE GENOMIC DNA]</scope>
    <source>
        <strain evidence="2">cv. DH55</strain>
    </source>
</reference>